<proteinExistence type="predicted"/>
<sequence>MVPTTTVSTRASMTAAFTCHVPEMTRDESVDTASYDWYPLPDINDDDEFRSVIKKLSIYFDSAIELPSTFEQLRTTPAGACLRDLANHLAETCQNPLIVNALL</sequence>
<evidence type="ECO:0000313" key="2">
    <source>
        <dbReference type="Proteomes" id="UP001397290"/>
    </source>
</evidence>
<dbReference type="AlphaFoldDB" id="A0AAW0RSR0"/>
<dbReference type="EMBL" id="JAAHCF010000320">
    <property type="protein sequence ID" value="KAK8145090.1"/>
    <property type="molecule type" value="Genomic_DNA"/>
</dbReference>
<keyword evidence="2" id="KW-1185">Reference proteome</keyword>
<protein>
    <submittedName>
        <fullName evidence="1">Uncharacterized protein</fullName>
    </submittedName>
</protein>
<evidence type="ECO:0000313" key="1">
    <source>
        <dbReference type="EMBL" id="KAK8145090.1"/>
    </source>
</evidence>
<comment type="caution">
    <text evidence="1">The sequence shown here is derived from an EMBL/GenBank/DDBJ whole genome shotgun (WGS) entry which is preliminary data.</text>
</comment>
<gene>
    <name evidence="1" type="ORF">G3M48_004914</name>
</gene>
<dbReference type="Proteomes" id="UP001397290">
    <property type="component" value="Unassembled WGS sequence"/>
</dbReference>
<accession>A0AAW0RSR0</accession>
<reference evidence="1 2" key="1">
    <citation type="submission" date="2020-02" db="EMBL/GenBank/DDBJ databases">
        <title>Comparative genomics of the hypocrealean fungal genus Beauvera.</title>
        <authorList>
            <person name="Showalter D.N."/>
            <person name="Bushley K.E."/>
            <person name="Rehner S.A."/>
        </authorList>
    </citation>
    <scope>NUCLEOTIDE SEQUENCE [LARGE SCALE GENOMIC DNA]</scope>
    <source>
        <strain evidence="1 2">ARSEF4384</strain>
    </source>
</reference>
<organism evidence="1 2">
    <name type="scientific">Beauveria asiatica</name>
    <dbReference type="NCBI Taxonomy" id="1069075"/>
    <lineage>
        <taxon>Eukaryota</taxon>
        <taxon>Fungi</taxon>
        <taxon>Dikarya</taxon>
        <taxon>Ascomycota</taxon>
        <taxon>Pezizomycotina</taxon>
        <taxon>Sordariomycetes</taxon>
        <taxon>Hypocreomycetidae</taxon>
        <taxon>Hypocreales</taxon>
        <taxon>Cordycipitaceae</taxon>
        <taxon>Beauveria</taxon>
    </lineage>
</organism>
<name>A0AAW0RSR0_9HYPO</name>
<feature type="non-terminal residue" evidence="1">
    <location>
        <position position="103"/>
    </location>
</feature>